<evidence type="ECO:0008006" key="5">
    <source>
        <dbReference type="Google" id="ProtNLM"/>
    </source>
</evidence>
<name>A0A7X0J9F0_9SPHN</name>
<dbReference type="EMBL" id="JACIJN010000002">
    <property type="protein sequence ID" value="MBB5724928.1"/>
    <property type="molecule type" value="Genomic_DNA"/>
</dbReference>
<evidence type="ECO:0000313" key="3">
    <source>
        <dbReference type="Proteomes" id="UP000522313"/>
    </source>
</evidence>
<reference evidence="2 3" key="2">
    <citation type="submission" date="2020-08" db="EMBL/GenBank/DDBJ databases">
        <title>The Agave Microbiome: Exploring the role of microbial communities in plant adaptations to desert environments.</title>
        <authorList>
            <person name="Partida-Martinez L.P."/>
        </authorList>
    </citation>
    <scope>NUCLEOTIDE SEQUENCE [LARGE SCALE GENOMIC DNA]</scope>
    <source>
        <strain evidence="2 3">AS3.13</strain>
    </source>
</reference>
<accession>A0A7X0J9F0</accession>
<keyword evidence="4" id="KW-1185">Reference proteome</keyword>
<proteinExistence type="predicted"/>
<gene>
    <name evidence="2" type="ORF">F4693_000043</name>
    <name evidence="1" type="ORF">FHS97_000836</name>
</gene>
<evidence type="ECO:0000313" key="2">
    <source>
        <dbReference type="EMBL" id="MBB6503094.1"/>
    </source>
</evidence>
<evidence type="ECO:0000313" key="4">
    <source>
        <dbReference type="Proteomes" id="UP000560131"/>
    </source>
</evidence>
<evidence type="ECO:0000313" key="1">
    <source>
        <dbReference type="EMBL" id="MBB5724928.1"/>
    </source>
</evidence>
<sequence>MTVDLAAWPDLVVVMLGFRVGSLRGLPSFLRIGRGLREIAQSPPDGLLAAHQCLHGWNHVGIRQYWRDLDALEAFTRSMPHAGWWKDFLADRHGNGFWHEAYAARGGMEAIYVDMPHAPGLGAFAPALPAHGRLMSSRSRLGR</sequence>
<reference evidence="2 3" key="3">
    <citation type="submission" date="2020-08" db="EMBL/GenBank/DDBJ databases">
        <authorList>
            <person name="Partida-Martinez L."/>
            <person name="Huntemann M."/>
            <person name="Clum A."/>
            <person name="Wang J."/>
            <person name="Palaniappan K."/>
            <person name="Ritter S."/>
            <person name="Chen I.-M."/>
            <person name="Stamatis D."/>
            <person name="Reddy T."/>
            <person name="O'Malley R."/>
            <person name="Daum C."/>
            <person name="Shapiro N."/>
            <person name="Ivanova N."/>
            <person name="Kyrpides N."/>
            <person name="Woyke T."/>
        </authorList>
    </citation>
    <scope>NUCLEOTIDE SEQUENCE [LARGE SCALE GENOMIC DNA]</scope>
    <source>
        <strain evidence="2 3">AS3.13</strain>
    </source>
</reference>
<dbReference type="Pfam" id="PF13826">
    <property type="entry name" value="Monooxy_af470-like"/>
    <property type="match status" value="1"/>
</dbReference>
<comment type="caution">
    <text evidence="2">The sequence shown here is derived from an EMBL/GenBank/DDBJ whole genome shotgun (WGS) entry which is preliminary data.</text>
</comment>
<dbReference type="InterPro" id="IPR025444">
    <property type="entry name" value="Monooxy_af470"/>
</dbReference>
<dbReference type="RefSeq" id="WP_246346432.1">
    <property type="nucleotide sequence ID" value="NZ_BAABAR010000007.1"/>
</dbReference>
<dbReference type="Proteomes" id="UP000522313">
    <property type="component" value="Unassembled WGS sequence"/>
</dbReference>
<dbReference type="EMBL" id="JACHBT010000001">
    <property type="protein sequence ID" value="MBB6503094.1"/>
    <property type="molecule type" value="Genomic_DNA"/>
</dbReference>
<dbReference type="AlphaFoldDB" id="A0A7X0J9F0"/>
<reference evidence="1 4" key="1">
    <citation type="submission" date="2020-08" db="EMBL/GenBank/DDBJ databases">
        <title>Genomic Encyclopedia of Type Strains, Phase IV (KMG-IV): sequencing the most valuable type-strain genomes for metagenomic binning, comparative biology and taxonomic classification.</title>
        <authorList>
            <person name="Goeker M."/>
        </authorList>
    </citation>
    <scope>NUCLEOTIDE SEQUENCE [LARGE SCALE GENOMIC DNA]</scope>
    <source>
        <strain evidence="1 4">DSM 101535</strain>
    </source>
</reference>
<dbReference type="Proteomes" id="UP000560131">
    <property type="component" value="Unassembled WGS sequence"/>
</dbReference>
<protein>
    <recommendedName>
        <fullName evidence="5">DUF4188 domain-containing protein</fullName>
    </recommendedName>
</protein>
<organism evidence="2 3">
    <name type="scientific">Sphingomonas endophytica</name>
    <dbReference type="NCBI Taxonomy" id="869719"/>
    <lineage>
        <taxon>Bacteria</taxon>
        <taxon>Pseudomonadati</taxon>
        <taxon>Pseudomonadota</taxon>
        <taxon>Alphaproteobacteria</taxon>
        <taxon>Sphingomonadales</taxon>
        <taxon>Sphingomonadaceae</taxon>
        <taxon>Sphingomonas</taxon>
    </lineage>
</organism>